<gene>
    <name evidence="2" type="ORF">TRICI_005327</name>
</gene>
<proteinExistence type="predicted"/>
<dbReference type="AlphaFoldDB" id="A0A642V0I3"/>
<accession>A0A642V0I3</accession>
<name>A0A642V0I3_9ASCO</name>
<evidence type="ECO:0000313" key="2">
    <source>
        <dbReference type="EMBL" id="KAA8905308.1"/>
    </source>
</evidence>
<feature type="coiled-coil region" evidence="1">
    <location>
        <begin position="352"/>
        <end position="386"/>
    </location>
</feature>
<organism evidence="2 3">
    <name type="scientific">Trichomonascus ciferrii</name>
    <dbReference type="NCBI Taxonomy" id="44093"/>
    <lineage>
        <taxon>Eukaryota</taxon>
        <taxon>Fungi</taxon>
        <taxon>Dikarya</taxon>
        <taxon>Ascomycota</taxon>
        <taxon>Saccharomycotina</taxon>
        <taxon>Dipodascomycetes</taxon>
        <taxon>Dipodascales</taxon>
        <taxon>Trichomonascaceae</taxon>
        <taxon>Trichomonascus</taxon>
        <taxon>Trichomonascus ciferrii complex</taxon>
    </lineage>
</organism>
<dbReference type="VEuPathDB" id="FungiDB:TRICI_005327"/>
<keyword evidence="1" id="KW-0175">Coiled coil</keyword>
<keyword evidence="3" id="KW-1185">Reference proteome</keyword>
<dbReference type="EMBL" id="SWFS01000419">
    <property type="protein sequence ID" value="KAA8905308.1"/>
    <property type="molecule type" value="Genomic_DNA"/>
</dbReference>
<dbReference type="Proteomes" id="UP000761534">
    <property type="component" value="Unassembled WGS sequence"/>
</dbReference>
<evidence type="ECO:0000313" key="3">
    <source>
        <dbReference type="Proteomes" id="UP000761534"/>
    </source>
</evidence>
<reference evidence="2" key="1">
    <citation type="journal article" date="2019" name="G3 (Bethesda)">
        <title>Genome Assemblies of Two Rare Opportunistic Yeast Pathogens: Diutina rugosa (syn. Candida rugosa) and Trichomonascus ciferrii (syn. Candida ciferrii).</title>
        <authorList>
            <person name="Mixao V."/>
            <person name="Saus E."/>
            <person name="Hansen A.P."/>
            <person name="Lass-Florl C."/>
            <person name="Gabaldon T."/>
        </authorList>
    </citation>
    <scope>NUCLEOTIDE SEQUENCE</scope>
    <source>
        <strain evidence="2">CBS 4856</strain>
    </source>
</reference>
<sequence>MGPELQKRHYSEEMAEVGGKDVTYKRPAFEYGGVAADVVDNVGESSKNAESSCGDLPYLKEDNISIQVTLSADKVENFPTKIEEAILEAFNKVKAHQNIVIEASDCNDTDIKALNDVLKKLGIKGRRTVEYSAGVYRIVIPGELHDVVLALCEKIAAIRVHVARYEYYYEEKRSSQQLLDLQYQEDAKKEPDASFAPRCELLLHKVRRKVLDYLPKEPLPPTVFEMAATETTAQVDIDAERWHYGSYFVTEETLCIDFRPTDLSLVLTRRDFTVENIERVLNGLGENVPQGDIDSVKRCLIDRLDVKKKEKQALIVVFEHWDDLDEIIRLLKLEFGVAWGSYSHETLLGYKKKDHKLILKDLRITLQRLNEMRARLPNNLARASREDYRTCYRIVDSRTREVHIVDCDENGTVADRNAQELKLHIRPFVGFALKKNDVIRFTNTQLVMLWKRAIEKYGKSAERQTGLELEGLTNEELRWHCKRLTLPTAGLDSRQMIQDILRRAPDIYDGGLITVSDTHTEEGDV</sequence>
<comment type="caution">
    <text evidence="2">The sequence shown here is derived from an EMBL/GenBank/DDBJ whole genome shotgun (WGS) entry which is preliminary data.</text>
</comment>
<evidence type="ECO:0000256" key="1">
    <source>
        <dbReference type="SAM" id="Coils"/>
    </source>
</evidence>
<protein>
    <submittedName>
        <fullName evidence="2">Uncharacterized protein</fullName>
    </submittedName>
</protein>